<keyword evidence="4" id="KW-1003">Cell membrane</keyword>
<dbReference type="InterPro" id="IPR027417">
    <property type="entry name" value="P-loop_NTPase"/>
</dbReference>
<dbReference type="Pfam" id="PF08352">
    <property type="entry name" value="oligo_HPY"/>
    <property type="match status" value="1"/>
</dbReference>
<dbReference type="GO" id="GO:0005524">
    <property type="term" value="F:ATP binding"/>
    <property type="evidence" value="ECO:0007669"/>
    <property type="project" value="UniProtKB-KW"/>
</dbReference>
<dbReference type="EMBL" id="CP147982">
    <property type="protein sequence ID" value="WXK74917.1"/>
    <property type="molecule type" value="Genomic_DNA"/>
</dbReference>
<dbReference type="InterPro" id="IPR003439">
    <property type="entry name" value="ABC_transporter-like_ATP-bd"/>
</dbReference>
<dbReference type="CDD" id="cd03257">
    <property type="entry name" value="ABC_NikE_OppD_transporters"/>
    <property type="match status" value="1"/>
</dbReference>
<dbReference type="NCBIfam" id="TIGR01727">
    <property type="entry name" value="oligo_HPY"/>
    <property type="match status" value="1"/>
</dbReference>
<evidence type="ECO:0000256" key="3">
    <source>
        <dbReference type="ARBA" id="ARBA00022448"/>
    </source>
</evidence>
<dbReference type="PROSITE" id="PS00211">
    <property type="entry name" value="ABC_TRANSPORTER_1"/>
    <property type="match status" value="1"/>
</dbReference>
<keyword evidence="7" id="KW-0472">Membrane</keyword>
<gene>
    <name evidence="9" type="ORF">WAB15_02435</name>
</gene>
<keyword evidence="3" id="KW-0813">Transport</keyword>
<reference evidence="9 10" key="1">
    <citation type="submission" date="2024-03" db="EMBL/GenBank/DDBJ databases">
        <title>The complete genome of Streptomyces sirii sp.nov.</title>
        <authorList>
            <person name="Zakalyukina Y.V."/>
            <person name="Belik A.R."/>
            <person name="Biryukov M.V."/>
            <person name="Baturina O.A."/>
            <person name="Kabilov M.R."/>
        </authorList>
    </citation>
    <scope>NUCLEOTIDE SEQUENCE [LARGE SCALE GENOMIC DNA]</scope>
    <source>
        <strain evidence="9 10">BP-8</strain>
    </source>
</reference>
<dbReference type="InterPro" id="IPR050388">
    <property type="entry name" value="ABC_Ni/Peptide_Import"/>
</dbReference>
<dbReference type="Pfam" id="PF00005">
    <property type="entry name" value="ABC_tran"/>
    <property type="match status" value="1"/>
</dbReference>
<dbReference type="InterPro" id="IPR003593">
    <property type="entry name" value="AAA+_ATPase"/>
</dbReference>
<keyword evidence="10" id="KW-1185">Reference proteome</keyword>
<evidence type="ECO:0000256" key="1">
    <source>
        <dbReference type="ARBA" id="ARBA00004202"/>
    </source>
</evidence>
<comment type="subcellular location">
    <subcellularLocation>
        <location evidence="1">Cell membrane</location>
        <topology evidence="1">Peripheral membrane protein</topology>
    </subcellularLocation>
</comment>
<evidence type="ECO:0000259" key="8">
    <source>
        <dbReference type="PROSITE" id="PS50893"/>
    </source>
</evidence>
<organism evidence="9 10">
    <name type="scientific">Streptomyces sirii</name>
    <dbReference type="NCBI Taxonomy" id="3127701"/>
    <lineage>
        <taxon>Bacteria</taxon>
        <taxon>Bacillati</taxon>
        <taxon>Actinomycetota</taxon>
        <taxon>Actinomycetes</taxon>
        <taxon>Kitasatosporales</taxon>
        <taxon>Streptomycetaceae</taxon>
        <taxon>Streptomyces</taxon>
    </lineage>
</organism>
<dbReference type="InterPro" id="IPR013563">
    <property type="entry name" value="Oligopep_ABC_C"/>
</dbReference>
<dbReference type="RefSeq" id="WP_399148043.1">
    <property type="nucleotide sequence ID" value="NZ_CP147982.1"/>
</dbReference>
<dbReference type="InterPro" id="IPR017871">
    <property type="entry name" value="ABC_transporter-like_CS"/>
</dbReference>
<sequence length="347" mass="37519">MSVPEPVLSVRDLTVTFPTPRGPVRAVDDLGFEVHRGRTLGIVGESGSGKSVTSLAVMGLHTGATVTGSINLGGRELTGLPERELNRLRGRRMAMIFQDPLSSLHPYYTVGEQIAEHHRVHFGSGRRAARERAVEALAEVGIPEPRRRAREYPHQFSGGMRQRVMIAMALACEPELLIADEPTTALDVTVQAQILELIARLQEERGLAVIMITHDLGVVARVAHEVLVMYGGRGVERSGVDALFAEPAHPYTRALLDSLPRLDDSEEEPLRTIPGNPPSLLTPAPGCAFAPRCPRLADAPAEERSRCESELPLLDGPTGFPQVLDSARTGGTPMAACHFPAYEGMTS</sequence>
<evidence type="ECO:0000256" key="4">
    <source>
        <dbReference type="ARBA" id="ARBA00022475"/>
    </source>
</evidence>
<name>A0ABZ2QJ15_9ACTN</name>
<evidence type="ECO:0000256" key="6">
    <source>
        <dbReference type="ARBA" id="ARBA00022840"/>
    </source>
</evidence>
<evidence type="ECO:0000256" key="7">
    <source>
        <dbReference type="ARBA" id="ARBA00023136"/>
    </source>
</evidence>
<evidence type="ECO:0000313" key="9">
    <source>
        <dbReference type="EMBL" id="WXK74917.1"/>
    </source>
</evidence>
<dbReference type="PROSITE" id="PS50893">
    <property type="entry name" value="ABC_TRANSPORTER_2"/>
    <property type="match status" value="1"/>
</dbReference>
<dbReference type="PANTHER" id="PTHR43297:SF2">
    <property type="entry name" value="DIPEPTIDE TRANSPORT ATP-BINDING PROTEIN DPPD"/>
    <property type="match status" value="1"/>
</dbReference>
<proteinExistence type="inferred from homology"/>
<dbReference type="Gene3D" id="3.40.50.300">
    <property type="entry name" value="P-loop containing nucleotide triphosphate hydrolases"/>
    <property type="match status" value="1"/>
</dbReference>
<feature type="domain" description="ABC transporter" evidence="8">
    <location>
        <begin position="8"/>
        <end position="256"/>
    </location>
</feature>
<dbReference type="SUPFAM" id="SSF52540">
    <property type="entry name" value="P-loop containing nucleoside triphosphate hydrolases"/>
    <property type="match status" value="1"/>
</dbReference>
<comment type="similarity">
    <text evidence="2">Belongs to the ABC transporter superfamily.</text>
</comment>
<accession>A0ABZ2QJ15</accession>
<keyword evidence="5" id="KW-0547">Nucleotide-binding</keyword>
<dbReference type="SMART" id="SM00382">
    <property type="entry name" value="AAA"/>
    <property type="match status" value="1"/>
</dbReference>
<dbReference type="PANTHER" id="PTHR43297">
    <property type="entry name" value="OLIGOPEPTIDE TRANSPORT ATP-BINDING PROTEIN APPD"/>
    <property type="match status" value="1"/>
</dbReference>
<evidence type="ECO:0000256" key="5">
    <source>
        <dbReference type="ARBA" id="ARBA00022741"/>
    </source>
</evidence>
<protein>
    <submittedName>
        <fullName evidence="9">ABC transporter ATP-binding protein</fullName>
    </submittedName>
</protein>
<evidence type="ECO:0000313" key="10">
    <source>
        <dbReference type="Proteomes" id="UP001626628"/>
    </source>
</evidence>
<dbReference type="Proteomes" id="UP001626628">
    <property type="component" value="Chromosome"/>
</dbReference>
<keyword evidence="6 9" id="KW-0067">ATP-binding</keyword>
<evidence type="ECO:0000256" key="2">
    <source>
        <dbReference type="ARBA" id="ARBA00005417"/>
    </source>
</evidence>